<organism evidence="9 10">
    <name type="scientific">Neptunomonas marina</name>
    <dbReference type="NCBI Taxonomy" id="1815562"/>
    <lineage>
        <taxon>Bacteria</taxon>
        <taxon>Pseudomonadati</taxon>
        <taxon>Pseudomonadota</taxon>
        <taxon>Gammaproteobacteria</taxon>
        <taxon>Oceanospirillales</taxon>
        <taxon>Oceanospirillaceae</taxon>
        <taxon>Neptunomonas</taxon>
    </lineage>
</organism>
<comment type="subcellular location">
    <subcellularLocation>
        <location evidence="1">Membrane</location>
        <topology evidence="1">Multi-pass membrane protein</topology>
    </subcellularLocation>
</comment>
<dbReference type="AlphaFoldDB" id="A0A437Q7C2"/>
<evidence type="ECO:0000256" key="6">
    <source>
        <dbReference type="ARBA" id="ARBA00023136"/>
    </source>
</evidence>
<dbReference type="NCBIfam" id="TIGR03025">
    <property type="entry name" value="EPS_sugtrans"/>
    <property type="match status" value="1"/>
</dbReference>
<comment type="similarity">
    <text evidence="2">Belongs to the bacterial sugar transferase family.</text>
</comment>
<dbReference type="PANTHER" id="PTHR30576">
    <property type="entry name" value="COLANIC BIOSYNTHESIS UDP-GLUCOSE LIPID CARRIER TRANSFERASE"/>
    <property type="match status" value="1"/>
</dbReference>
<evidence type="ECO:0000256" key="1">
    <source>
        <dbReference type="ARBA" id="ARBA00004141"/>
    </source>
</evidence>
<gene>
    <name evidence="9" type="ORF">EOE65_12260</name>
</gene>
<keyword evidence="10" id="KW-1185">Reference proteome</keyword>
<reference evidence="9 10" key="1">
    <citation type="submission" date="2019-01" db="EMBL/GenBank/DDBJ databases">
        <authorList>
            <person name="Chen W.-M."/>
        </authorList>
    </citation>
    <scope>NUCLEOTIDE SEQUENCE [LARGE SCALE GENOMIC DNA]</scope>
    <source>
        <strain evidence="9 10">HPM-16</strain>
    </source>
</reference>
<evidence type="ECO:0000256" key="5">
    <source>
        <dbReference type="ARBA" id="ARBA00022989"/>
    </source>
</evidence>
<evidence type="ECO:0000256" key="4">
    <source>
        <dbReference type="ARBA" id="ARBA00022692"/>
    </source>
</evidence>
<proteinExistence type="inferred from homology"/>
<dbReference type="NCBIfam" id="TIGR03013">
    <property type="entry name" value="EpsB_2"/>
    <property type="match status" value="1"/>
</dbReference>
<dbReference type="EMBL" id="SACQ01000005">
    <property type="protein sequence ID" value="RVU30407.1"/>
    <property type="molecule type" value="Genomic_DNA"/>
</dbReference>
<dbReference type="Proteomes" id="UP000282818">
    <property type="component" value="Unassembled WGS sequence"/>
</dbReference>
<feature type="domain" description="Bacterial sugar transferase" evidence="8">
    <location>
        <begin position="309"/>
        <end position="494"/>
    </location>
</feature>
<dbReference type="GO" id="GO:0016020">
    <property type="term" value="C:membrane"/>
    <property type="evidence" value="ECO:0007669"/>
    <property type="project" value="UniProtKB-SubCell"/>
</dbReference>
<dbReference type="InterPro" id="IPR017475">
    <property type="entry name" value="EPS_sugar_tfrase"/>
</dbReference>
<dbReference type="Pfam" id="PF13727">
    <property type="entry name" value="CoA_binding_3"/>
    <property type="match status" value="1"/>
</dbReference>
<evidence type="ECO:0000313" key="9">
    <source>
        <dbReference type="EMBL" id="RVU30407.1"/>
    </source>
</evidence>
<feature type="transmembrane region" description="Helical" evidence="7">
    <location>
        <begin position="150"/>
        <end position="170"/>
    </location>
</feature>
<keyword evidence="6 7" id="KW-0472">Membrane</keyword>
<protein>
    <submittedName>
        <fullName evidence="9">TIGR03013 family PEP-CTERM/XrtA system glycosyltransferase</fullName>
    </submittedName>
</protein>
<comment type="caution">
    <text evidence="9">The sequence shown here is derived from an EMBL/GenBank/DDBJ whole genome shotgun (WGS) entry which is preliminary data.</text>
</comment>
<dbReference type="InterPro" id="IPR003362">
    <property type="entry name" value="Bact_transf"/>
</dbReference>
<feature type="transmembrane region" description="Helical" evidence="7">
    <location>
        <begin position="81"/>
        <end position="104"/>
    </location>
</feature>
<evidence type="ECO:0000259" key="8">
    <source>
        <dbReference type="Pfam" id="PF02397"/>
    </source>
</evidence>
<dbReference type="InterPro" id="IPR017464">
    <property type="entry name" value="Sugar_tfrase_EpsB_2"/>
</dbReference>
<sequence length="500" mass="56308">MEKADLGLCSNQMNDLNVRQAGSEREVPKARMRFCHGKFRLFGHFVHAQFVLLALIEFGLISAVSYSVNAGSAAVDASGSFLWLLLSAVMPVAAFSFSLAAMGLYDTRQRQSFNGIASRIVVAILFGMVLCACVGFIFPQTTLTAGSLGLTSLGSLAVVAIVRGLFYAFVDGHMLRKRVIVIGVGQRASSIDRLRRKSDMRAVNLLGFVCLDESTQREVDQDRILKIKGSIRDFAIANRVDEIVIALDDRRQKLPVEDLLDCRMSGIDIVDMLDFFERERGIILLSLLYPGWLVFAKGFAPDALRAFKKRALDWLVSFVLLLVFAPFMLLTALAIYIESGFKGPILYRQKRVGRHGHVFDVIKFRSMRTDAEASGKAQWAVDNDPRVTRVGHFIRKYRLDELPQLWNVFVGDMSLVGPRPERPEFVEHLGEINSLYRERHRLSPGVTGWAQLCYPYGASDEDSIQKLQYDLYYVKNHSIFLDIYILIQTVEVVLFKKGSR</sequence>
<keyword evidence="3 9" id="KW-0808">Transferase</keyword>
<feature type="transmembrane region" description="Helical" evidence="7">
    <location>
        <begin position="116"/>
        <end position="138"/>
    </location>
</feature>
<evidence type="ECO:0000256" key="7">
    <source>
        <dbReference type="SAM" id="Phobius"/>
    </source>
</evidence>
<feature type="transmembrane region" description="Helical" evidence="7">
    <location>
        <begin position="312"/>
        <end position="337"/>
    </location>
</feature>
<feature type="transmembrane region" description="Helical" evidence="7">
    <location>
        <begin position="41"/>
        <end position="61"/>
    </location>
</feature>
<dbReference type="Pfam" id="PF02397">
    <property type="entry name" value="Bac_transf"/>
    <property type="match status" value="1"/>
</dbReference>
<keyword evidence="5 7" id="KW-1133">Transmembrane helix</keyword>
<evidence type="ECO:0000256" key="3">
    <source>
        <dbReference type="ARBA" id="ARBA00022679"/>
    </source>
</evidence>
<evidence type="ECO:0000313" key="10">
    <source>
        <dbReference type="Proteomes" id="UP000282818"/>
    </source>
</evidence>
<dbReference type="GO" id="GO:0016780">
    <property type="term" value="F:phosphotransferase activity, for other substituted phosphate groups"/>
    <property type="evidence" value="ECO:0007669"/>
    <property type="project" value="TreeGrafter"/>
</dbReference>
<keyword evidence="4 7" id="KW-0812">Transmembrane</keyword>
<accession>A0A437Q7C2</accession>
<name>A0A437Q7C2_9GAMM</name>
<evidence type="ECO:0000256" key="2">
    <source>
        <dbReference type="ARBA" id="ARBA00006464"/>
    </source>
</evidence>
<dbReference type="Gene3D" id="3.40.50.720">
    <property type="entry name" value="NAD(P)-binding Rossmann-like Domain"/>
    <property type="match status" value="1"/>
</dbReference>
<dbReference type="PANTHER" id="PTHR30576:SF0">
    <property type="entry name" value="UNDECAPRENYL-PHOSPHATE N-ACETYLGALACTOSAMINYL 1-PHOSPHATE TRANSFERASE-RELATED"/>
    <property type="match status" value="1"/>
</dbReference>